<accession>A0A8J2BV58</accession>
<comment type="caution">
    <text evidence="2">The sequence shown here is derived from an EMBL/GenBank/DDBJ whole genome shotgun (WGS) entry which is preliminary data.</text>
</comment>
<reference evidence="2" key="1">
    <citation type="submission" date="2021-02" db="EMBL/GenBank/DDBJ databases">
        <authorList>
            <person name="Cremers G."/>
            <person name="Picone N."/>
        </authorList>
    </citation>
    <scope>NUCLEOTIDE SEQUENCE</scope>
    <source>
        <strain evidence="2">PQ17</strain>
    </source>
</reference>
<evidence type="ECO:0000313" key="3">
    <source>
        <dbReference type="Proteomes" id="UP000663859"/>
    </source>
</evidence>
<name>A0A8J2BV58_9BACT</name>
<keyword evidence="3" id="KW-1185">Reference proteome</keyword>
<evidence type="ECO:0000256" key="1">
    <source>
        <dbReference type="ARBA" id="ARBA00022857"/>
    </source>
</evidence>
<keyword evidence="1" id="KW-0521">NADP</keyword>
<dbReference type="Pfam" id="PF05893">
    <property type="entry name" value="LuxC"/>
    <property type="match status" value="1"/>
</dbReference>
<dbReference type="EMBL" id="CAJNOB010000034">
    <property type="protein sequence ID" value="CAF0701212.1"/>
    <property type="molecule type" value="Genomic_DNA"/>
</dbReference>
<protein>
    <submittedName>
        <fullName evidence="2">Acyl-CoA reductase, LuxC</fullName>
    </submittedName>
</protein>
<dbReference type="InterPro" id="IPR008670">
    <property type="entry name" value="CoA_reduct_LuxC"/>
</dbReference>
<organism evidence="2 3">
    <name type="scientific">Candidatus Methylacidithermus pantelleriae</name>
    <dbReference type="NCBI Taxonomy" id="2744239"/>
    <lineage>
        <taxon>Bacteria</taxon>
        <taxon>Pseudomonadati</taxon>
        <taxon>Verrucomicrobiota</taxon>
        <taxon>Methylacidiphilae</taxon>
        <taxon>Methylacidiphilales</taxon>
        <taxon>Methylacidiphilaceae</taxon>
        <taxon>Candidatus Methylacidithermus</taxon>
    </lineage>
</organism>
<dbReference type="GO" id="GO:0008218">
    <property type="term" value="P:bioluminescence"/>
    <property type="evidence" value="ECO:0007669"/>
    <property type="project" value="InterPro"/>
</dbReference>
<proteinExistence type="predicted"/>
<sequence length="398" mass="45184">MFSPRRRAPVVPMTTAERIELLGPFCRQFPELGLRGRRDLQYWLSFELGNWQALDQWVPLGKGLEAKALSPRTIYHVLAGNLAISGWQSLLGGLLLGSLNRAKIPRAQEEAFQRFFSLLPSRLQPFLAFDRELDWQALRSAEAVIAFGTQETIQKVRENLEPAQTFVAYGPRASLIWLGKVHDLPEELIDRCAYDIALYGQLGCLSPQSILVLPQSHLTAFCHRLAEALRRWSTKLPCPPPDPVATRQIQEARTIAHAMGWPVWTPGESLQWTVILRSSREFSPSFGYRLIYVDVVPLESLEDWLRPLAGSLSTVASPSPLDPGLQTLFVQYGAWRFCAVGKSQCPFPWAYHDGRPRLAGLVRWILQEPFVGRKQRPKPPRRVFHEKGVRRARSVHQT</sequence>
<dbReference type="AlphaFoldDB" id="A0A8J2BV58"/>
<dbReference type="Proteomes" id="UP000663859">
    <property type="component" value="Unassembled WGS sequence"/>
</dbReference>
<gene>
    <name evidence="2" type="ORF">MPNT_40186</name>
</gene>
<dbReference type="GO" id="GO:0003995">
    <property type="term" value="F:acyl-CoA dehydrogenase activity"/>
    <property type="evidence" value="ECO:0007669"/>
    <property type="project" value="InterPro"/>
</dbReference>
<evidence type="ECO:0000313" key="2">
    <source>
        <dbReference type="EMBL" id="CAF0701212.1"/>
    </source>
</evidence>